<keyword evidence="3" id="KW-0479">Metal-binding</keyword>
<dbReference type="InterPro" id="IPR036396">
    <property type="entry name" value="Cyt_P450_sf"/>
</dbReference>
<comment type="caution">
    <text evidence="6">The sequence shown here is derived from an EMBL/GenBank/DDBJ whole genome shotgun (WGS) entry which is preliminary data.</text>
</comment>
<dbReference type="GO" id="GO:0020037">
    <property type="term" value="F:heme binding"/>
    <property type="evidence" value="ECO:0007669"/>
    <property type="project" value="InterPro"/>
</dbReference>
<dbReference type="PANTHER" id="PTHR24305:SF232">
    <property type="entry name" value="P450, PUTATIVE (EUROFUNG)-RELATED"/>
    <property type="match status" value="1"/>
</dbReference>
<organism evidence="6 7">
    <name type="scientific">Sphaerosporella brunnea</name>
    <dbReference type="NCBI Taxonomy" id="1250544"/>
    <lineage>
        <taxon>Eukaryota</taxon>
        <taxon>Fungi</taxon>
        <taxon>Dikarya</taxon>
        <taxon>Ascomycota</taxon>
        <taxon>Pezizomycotina</taxon>
        <taxon>Pezizomycetes</taxon>
        <taxon>Pezizales</taxon>
        <taxon>Pyronemataceae</taxon>
        <taxon>Sphaerosporella</taxon>
    </lineage>
</organism>
<keyword evidence="5" id="KW-1133">Transmembrane helix</keyword>
<dbReference type="InterPro" id="IPR001128">
    <property type="entry name" value="Cyt_P450"/>
</dbReference>
<dbReference type="Pfam" id="PF00067">
    <property type="entry name" value="p450"/>
    <property type="match status" value="1"/>
</dbReference>
<keyword evidence="5" id="KW-0812">Transmembrane</keyword>
<keyword evidence="7" id="KW-1185">Reference proteome</keyword>
<dbReference type="OrthoDB" id="3934656at2759"/>
<evidence type="ECO:0000256" key="2">
    <source>
        <dbReference type="ARBA" id="ARBA00010617"/>
    </source>
</evidence>
<proteinExistence type="inferred from homology"/>
<dbReference type="SUPFAM" id="SSF48264">
    <property type="entry name" value="Cytochrome P450"/>
    <property type="match status" value="1"/>
</dbReference>
<name>A0A5J5F1R1_9PEZI</name>
<dbReference type="PANTHER" id="PTHR24305">
    <property type="entry name" value="CYTOCHROME P450"/>
    <property type="match status" value="1"/>
</dbReference>
<keyword evidence="5" id="KW-0472">Membrane</keyword>
<sequence length="428" mass="48975">MAGYYPDRIVSEPLTWKEKDSGFLAGFIRTHALTVLATLFLLLLLLLLLRNKFRRGLFSLPGPTRLYDVWKGQAHLTHIRLHQKHGALTDADVHRERKRLHGHTHNLSSLLKMETAIDACTSQLLETLRKCSLVFGKKLGFFEEARDVDGMMRHIQGVLVYASHCGQIPEAHPLLLGNPLFPVLIPAMETWNALKTINEVREGLTLRRDGGLQIQEKLEGKKDMMSRLSRLKEEDPEQYNTRDIIIHTTELKSANKKQKLVAEIDRKDAAEKLSHLIIYGEATEELPYLQAVMRLHPSVGLMLERYVPPEGVTIASHFMPAGTIVGVNTWVMHRNPAIFPSPEEFRPERWSESTPAQLKVMAQTMFQFGAGSRIWLGRWMSLIEMSKVVPQIFREFDVELADPEKEWSVRNVWFVQQSGVICRLAHRT</sequence>
<dbReference type="Gene3D" id="1.10.630.10">
    <property type="entry name" value="Cytochrome P450"/>
    <property type="match status" value="2"/>
</dbReference>
<dbReference type="Proteomes" id="UP000326924">
    <property type="component" value="Unassembled WGS sequence"/>
</dbReference>
<gene>
    <name evidence="6" type="ORF">FN846DRAFT_1027441</name>
</gene>
<evidence type="ECO:0000256" key="1">
    <source>
        <dbReference type="ARBA" id="ARBA00001971"/>
    </source>
</evidence>
<dbReference type="AlphaFoldDB" id="A0A5J5F1R1"/>
<comment type="similarity">
    <text evidence="2">Belongs to the cytochrome P450 family.</text>
</comment>
<dbReference type="InParanoid" id="A0A5J5F1R1"/>
<dbReference type="InterPro" id="IPR050121">
    <property type="entry name" value="Cytochrome_P450_monoxygenase"/>
</dbReference>
<evidence type="ECO:0000256" key="4">
    <source>
        <dbReference type="ARBA" id="ARBA00023004"/>
    </source>
</evidence>
<evidence type="ECO:0000256" key="3">
    <source>
        <dbReference type="ARBA" id="ARBA00022723"/>
    </source>
</evidence>
<evidence type="ECO:0000313" key="6">
    <source>
        <dbReference type="EMBL" id="KAA8909855.1"/>
    </source>
</evidence>
<comment type="cofactor">
    <cofactor evidence="1">
        <name>heme</name>
        <dbReference type="ChEBI" id="CHEBI:30413"/>
    </cofactor>
</comment>
<dbReference type="EMBL" id="VXIS01000053">
    <property type="protein sequence ID" value="KAA8909855.1"/>
    <property type="molecule type" value="Genomic_DNA"/>
</dbReference>
<dbReference type="GO" id="GO:0016705">
    <property type="term" value="F:oxidoreductase activity, acting on paired donors, with incorporation or reduction of molecular oxygen"/>
    <property type="evidence" value="ECO:0007669"/>
    <property type="project" value="InterPro"/>
</dbReference>
<reference evidence="6 7" key="1">
    <citation type="submission" date="2019-09" db="EMBL/GenBank/DDBJ databases">
        <title>Draft genome of the ectomycorrhizal ascomycete Sphaerosporella brunnea.</title>
        <authorList>
            <consortium name="DOE Joint Genome Institute"/>
            <person name="Benucci G.M."/>
            <person name="Marozzi G."/>
            <person name="Antonielli L."/>
            <person name="Sanchez S."/>
            <person name="Marco P."/>
            <person name="Wang X."/>
            <person name="Falini L.B."/>
            <person name="Barry K."/>
            <person name="Haridas S."/>
            <person name="Lipzen A."/>
            <person name="Labutti K."/>
            <person name="Grigoriev I.V."/>
            <person name="Murat C."/>
            <person name="Martin F."/>
            <person name="Albertini E."/>
            <person name="Donnini D."/>
            <person name="Bonito G."/>
        </authorList>
    </citation>
    <scope>NUCLEOTIDE SEQUENCE [LARGE SCALE GENOMIC DNA]</scope>
    <source>
        <strain evidence="6 7">Sb_GMNB300</strain>
    </source>
</reference>
<dbReference type="GO" id="GO:0004497">
    <property type="term" value="F:monooxygenase activity"/>
    <property type="evidence" value="ECO:0007669"/>
    <property type="project" value="InterPro"/>
</dbReference>
<evidence type="ECO:0000313" key="7">
    <source>
        <dbReference type="Proteomes" id="UP000326924"/>
    </source>
</evidence>
<evidence type="ECO:0000256" key="5">
    <source>
        <dbReference type="SAM" id="Phobius"/>
    </source>
</evidence>
<protein>
    <submittedName>
        <fullName evidence="6">Putative cytochrome P450 oxidoreductase</fullName>
    </submittedName>
</protein>
<feature type="transmembrane region" description="Helical" evidence="5">
    <location>
        <begin position="23"/>
        <end position="49"/>
    </location>
</feature>
<dbReference type="GO" id="GO:0005506">
    <property type="term" value="F:iron ion binding"/>
    <property type="evidence" value="ECO:0007669"/>
    <property type="project" value="InterPro"/>
</dbReference>
<keyword evidence="4" id="KW-0408">Iron</keyword>
<accession>A0A5J5F1R1</accession>